<gene>
    <name evidence="2" type="ORF">QTG54_011486</name>
</gene>
<evidence type="ECO:0000313" key="2">
    <source>
        <dbReference type="EMBL" id="KAK1737714.1"/>
    </source>
</evidence>
<keyword evidence="3" id="KW-1185">Reference proteome</keyword>
<organism evidence="2 3">
    <name type="scientific">Skeletonema marinoi</name>
    <dbReference type="NCBI Taxonomy" id="267567"/>
    <lineage>
        <taxon>Eukaryota</taxon>
        <taxon>Sar</taxon>
        <taxon>Stramenopiles</taxon>
        <taxon>Ochrophyta</taxon>
        <taxon>Bacillariophyta</taxon>
        <taxon>Coscinodiscophyceae</taxon>
        <taxon>Thalassiosirophycidae</taxon>
        <taxon>Thalassiosirales</taxon>
        <taxon>Skeletonemataceae</taxon>
        <taxon>Skeletonema</taxon>
        <taxon>Skeletonema marinoi-dohrnii complex</taxon>
    </lineage>
</organism>
<dbReference type="AlphaFoldDB" id="A0AAD9D9G2"/>
<protein>
    <submittedName>
        <fullName evidence="2">Uncharacterized protein</fullName>
    </submittedName>
</protein>
<evidence type="ECO:0000313" key="3">
    <source>
        <dbReference type="Proteomes" id="UP001224775"/>
    </source>
</evidence>
<dbReference type="Proteomes" id="UP001224775">
    <property type="component" value="Unassembled WGS sequence"/>
</dbReference>
<evidence type="ECO:0000256" key="1">
    <source>
        <dbReference type="SAM" id="SignalP"/>
    </source>
</evidence>
<comment type="caution">
    <text evidence="2">The sequence shown here is derived from an EMBL/GenBank/DDBJ whole genome shotgun (WGS) entry which is preliminary data.</text>
</comment>
<proteinExistence type="predicted"/>
<sequence length="127" mass="13561">MKQLFLALTLVANLHAPANAADLLVAAVADNINANADLLIEAVAAADADDVDADDINATPSQVDFNNQVDETKTMHKFLRGIIPELNPGCVPTFMRCTSNSNANQLCQYKEFDGGKCLDGLAYCCSK</sequence>
<feature type="chain" id="PRO_5042248061" evidence="1">
    <location>
        <begin position="21"/>
        <end position="127"/>
    </location>
</feature>
<dbReference type="EMBL" id="JATAAI010000023">
    <property type="protein sequence ID" value="KAK1737714.1"/>
    <property type="molecule type" value="Genomic_DNA"/>
</dbReference>
<reference evidence="2" key="1">
    <citation type="submission" date="2023-06" db="EMBL/GenBank/DDBJ databases">
        <title>Survivors Of The Sea: Transcriptome response of Skeletonema marinoi to long-term dormancy.</title>
        <authorList>
            <person name="Pinder M.I.M."/>
            <person name="Kourtchenko O."/>
            <person name="Robertson E.K."/>
            <person name="Larsson T."/>
            <person name="Maumus F."/>
            <person name="Osuna-Cruz C.M."/>
            <person name="Vancaester E."/>
            <person name="Stenow R."/>
            <person name="Vandepoele K."/>
            <person name="Ploug H."/>
            <person name="Bruchert V."/>
            <person name="Godhe A."/>
            <person name="Topel M."/>
        </authorList>
    </citation>
    <scope>NUCLEOTIDE SEQUENCE</scope>
    <source>
        <strain evidence="2">R05AC</strain>
    </source>
</reference>
<name>A0AAD9D9G2_9STRA</name>
<keyword evidence="1" id="KW-0732">Signal</keyword>
<accession>A0AAD9D9G2</accession>
<feature type="signal peptide" evidence="1">
    <location>
        <begin position="1"/>
        <end position="20"/>
    </location>
</feature>